<gene>
    <name evidence="10" type="ORF">DID88_001662</name>
</gene>
<dbReference type="GO" id="GO:0016705">
    <property type="term" value="F:oxidoreductase activity, acting on paired donors, with incorporation or reduction of molecular oxygen"/>
    <property type="evidence" value="ECO:0007669"/>
    <property type="project" value="InterPro"/>
</dbReference>
<dbReference type="SUPFAM" id="SSF48264">
    <property type="entry name" value="Cytochrome P450"/>
    <property type="match status" value="1"/>
</dbReference>
<organism evidence="10 11">
    <name type="scientific">Monilinia fructigena</name>
    <dbReference type="NCBI Taxonomy" id="38457"/>
    <lineage>
        <taxon>Eukaryota</taxon>
        <taxon>Fungi</taxon>
        <taxon>Dikarya</taxon>
        <taxon>Ascomycota</taxon>
        <taxon>Pezizomycotina</taxon>
        <taxon>Leotiomycetes</taxon>
        <taxon>Helotiales</taxon>
        <taxon>Sclerotiniaceae</taxon>
        <taxon>Monilinia</taxon>
    </lineage>
</organism>
<keyword evidence="4 9" id="KW-0560">Oxidoreductase</keyword>
<dbReference type="Gene3D" id="1.10.630.10">
    <property type="entry name" value="Cytochrome P450"/>
    <property type="match status" value="1"/>
</dbReference>
<keyword evidence="11" id="KW-1185">Reference proteome</keyword>
<dbReference type="InterPro" id="IPR017972">
    <property type="entry name" value="Cyt_P450_CS"/>
</dbReference>
<evidence type="ECO:0000256" key="4">
    <source>
        <dbReference type="ARBA" id="ARBA00023002"/>
    </source>
</evidence>
<keyword evidence="8 9" id="KW-0349">Heme</keyword>
<dbReference type="PROSITE" id="PS00086">
    <property type="entry name" value="CYTOCHROME_P450"/>
    <property type="match status" value="1"/>
</dbReference>
<evidence type="ECO:0000313" key="10">
    <source>
        <dbReference type="EMBL" id="RAL64629.1"/>
    </source>
</evidence>
<comment type="similarity">
    <text evidence="2 9">Belongs to the cytochrome P450 family.</text>
</comment>
<dbReference type="GO" id="GO:0020037">
    <property type="term" value="F:heme binding"/>
    <property type="evidence" value="ECO:0007669"/>
    <property type="project" value="InterPro"/>
</dbReference>
<keyword evidence="5 8" id="KW-0408">Iron</keyword>
<keyword evidence="6" id="KW-0843">Virulence</keyword>
<dbReference type="InterPro" id="IPR036396">
    <property type="entry name" value="Cyt_P450_sf"/>
</dbReference>
<reference evidence="10 11" key="1">
    <citation type="submission" date="2018-06" db="EMBL/GenBank/DDBJ databases">
        <title>Genome Sequence of the Brown Rot Fungal Pathogen Monilinia fructigena.</title>
        <authorList>
            <person name="Landi L."/>
            <person name="De Miccolis Angelini R.M."/>
            <person name="Pollastro S."/>
            <person name="Abate D."/>
            <person name="Faretra F."/>
            <person name="Romanazzi G."/>
        </authorList>
    </citation>
    <scope>NUCLEOTIDE SEQUENCE [LARGE SCALE GENOMIC DNA]</scope>
    <source>
        <strain evidence="10 11">Mfrg269</strain>
    </source>
</reference>
<evidence type="ECO:0000256" key="5">
    <source>
        <dbReference type="ARBA" id="ARBA00023004"/>
    </source>
</evidence>
<evidence type="ECO:0008006" key="12">
    <source>
        <dbReference type="Google" id="ProtNLM"/>
    </source>
</evidence>
<name>A0A395J1V0_9HELO</name>
<dbReference type="GO" id="GO:0004497">
    <property type="term" value="F:monooxygenase activity"/>
    <property type="evidence" value="ECO:0007669"/>
    <property type="project" value="UniProtKB-KW"/>
</dbReference>
<comment type="cofactor">
    <cofactor evidence="1 8">
        <name>heme</name>
        <dbReference type="ChEBI" id="CHEBI:30413"/>
    </cofactor>
</comment>
<dbReference type="InterPro" id="IPR001128">
    <property type="entry name" value="Cyt_P450"/>
</dbReference>
<dbReference type="PANTHER" id="PTHR24287:SF17">
    <property type="entry name" value="P450, PUTATIVE (EUROFUNG)-RELATED"/>
    <property type="match status" value="1"/>
</dbReference>
<feature type="binding site" description="axial binding residue" evidence="8">
    <location>
        <position position="146"/>
    </location>
    <ligand>
        <name>heme</name>
        <dbReference type="ChEBI" id="CHEBI:30413"/>
    </ligand>
    <ligandPart>
        <name>Fe</name>
        <dbReference type="ChEBI" id="CHEBI:18248"/>
    </ligandPart>
</feature>
<dbReference type="InterPro" id="IPR002403">
    <property type="entry name" value="Cyt_P450_E_grp-IV"/>
</dbReference>
<evidence type="ECO:0000256" key="7">
    <source>
        <dbReference type="ARBA" id="ARBA00023033"/>
    </source>
</evidence>
<evidence type="ECO:0000256" key="6">
    <source>
        <dbReference type="ARBA" id="ARBA00023026"/>
    </source>
</evidence>
<evidence type="ECO:0000256" key="3">
    <source>
        <dbReference type="ARBA" id="ARBA00022723"/>
    </source>
</evidence>
<evidence type="ECO:0000256" key="1">
    <source>
        <dbReference type="ARBA" id="ARBA00001971"/>
    </source>
</evidence>
<dbReference type="AlphaFoldDB" id="A0A395J1V0"/>
<comment type="caution">
    <text evidence="10">The sequence shown here is derived from an EMBL/GenBank/DDBJ whole genome shotgun (WGS) entry which is preliminary data.</text>
</comment>
<proteinExistence type="inferred from homology"/>
<evidence type="ECO:0000313" key="11">
    <source>
        <dbReference type="Proteomes" id="UP000249056"/>
    </source>
</evidence>
<sequence length="228" mass="25860">MLVTQDTTGIVLSNTIFLLARAPEVWSRLREEVAGIGPVEDWRSPDLKNLKLLHNCIKESLRIHPLFHANGRVATTDTTLPTGGGPDGTAPIFIPTGTRVSTNFYTLYRDEAVFGQDINSFNPDRWNYISPSSWEFMPFSHGPRSCAGRHKALGETSYIIARMAVQFERIQSRDDRPWTENVKIGGEEWKWLSCSGAPRIMGNSMPSARFYERKFFYIALSNLMCIRI</sequence>
<evidence type="ECO:0000256" key="8">
    <source>
        <dbReference type="PIRSR" id="PIRSR602403-1"/>
    </source>
</evidence>
<dbReference type="PRINTS" id="PR00385">
    <property type="entry name" value="P450"/>
</dbReference>
<dbReference type="Proteomes" id="UP000249056">
    <property type="component" value="Unassembled WGS sequence"/>
</dbReference>
<dbReference type="PANTHER" id="PTHR24287">
    <property type="entry name" value="P450, PUTATIVE (EUROFUNG)-RELATED"/>
    <property type="match status" value="1"/>
</dbReference>
<dbReference type="EMBL" id="QKRW01000013">
    <property type="protein sequence ID" value="RAL64629.1"/>
    <property type="molecule type" value="Genomic_DNA"/>
</dbReference>
<evidence type="ECO:0000256" key="9">
    <source>
        <dbReference type="RuleBase" id="RU000461"/>
    </source>
</evidence>
<dbReference type="Pfam" id="PF00067">
    <property type="entry name" value="p450"/>
    <property type="match status" value="1"/>
</dbReference>
<dbReference type="GO" id="GO:0005506">
    <property type="term" value="F:iron ion binding"/>
    <property type="evidence" value="ECO:0007669"/>
    <property type="project" value="InterPro"/>
</dbReference>
<evidence type="ECO:0000256" key="2">
    <source>
        <dbReference type="ARBA" id="ARBA00010617"/>
    </source>
</evidence>
<accession>A0A395J1V0</accession>
<protein>
    <recommendedName>
        <fullName evidence="12">Cytochrome P450</fullName>
    </recommendedName>
</protein>
<dbReference type="OrthoDB" id="1470350at2759"/>
<keyword evidence="7 9" id="KW-0503">Monooxygenase</keyword>
<keyword evidence="3 8" id="KW-0479">Metal-binding</keyword>
<dbReference type="InterPro" id="IPR047146">
    <property type="entry name" value="Cyt_P450_E_CYP52_fungi"/>
</dbReference>
<dbReference type="PRINTS" id="PR00465">
    <property type="entry name" value="EP450IV"/>
</dbReference>